<accession>A0A926F5W4</accession>
<dbReference type="PANTHER" id="PTHR46401">
    <property type="entry name" value="GLYCOSYLTRANSFERASE WBBK-RELATED"/>
    <property type="match status" value="1"/>
</dbReference>
<dbReference type="Gene3D" id="3.40.50.2000">
    <property type="entry name" value="Glycogen Phosphorylase B"/>
    <property type="match status" value="2"/>
</dbReference>
<proteinExistence type="predicted"/>
<comment type="caution">
    <text evidence="3">The sequence shown here is derived from an EMBL/GenBank/DDBJ whole genome shotgun (WGS) entry which is preliminary data.</text>
</comment>
<feature type="domain" description="Glycosyl transferase family 1" evidence="2">
    <location>
        <begin position="251"/>
        <end position="376"/>
    </location>
</feature>
<gene>
    <name evidence="3" type="ORF">H8744_16385</name>
</gene>
<dbReference type="GO" id="GO:0016757">
    <property type="term" value="F:glycosyltransferase activity"/>
    <property type="evidence" value="ECO:0007669"/>
    <property type="project" value="InterPro"/>
</dbReference>
<sequence>MRIININIFYSEGSTGKLVKSIHEFLSFAGHDSYVVYGRGKRKWSIENPLKIRKISFEFFSICYSYFTRILGIRFCSSFLETLLLIRWILKIKPDIVHLHCMNCNYVNPYMLIRFLAFRRINTVVTNHADITFTGNCDHAYDCNRWKTGCGKCPNLKEATHSVFFDNTALAWKLMYDSFSEFSKLWVTSVSAWTDSRARQSPFFSKAQFSIIMNGVDVRCFHYIHSNILAIKHGLSEVPFILHVTPDFGSPLKGGEYVIQLAKRLKSFLFIVVGAYNGNLDIPSNVLMVGHVSNQDDLAMYYSAAKLTLLTSKRETFSMVCAESLCCGTPIVGFKCGGPEEIALSNYSNFVEYGDLSLLESMVRKWMSDSTPKENISVEAISVYSSDVMCKKYLDLYSSIVNM</sequence>
<evidence type="ECO:0000256" key="1">
    <source>
        <dbReference type="ARBA" id="ARBA00022679"/>
    </source>
</evidence>
<dbReference type="EMBL" id="JACRTF010000001">
    <property type="protein sequence ID" value="MBC8594788.1"/>
    <property type="molecule type" value="Genomic_DNA"/>
</dbReference>
<dbReference type="SUPFAM" id="SSF53756">
    <property type="entry name" value="UDP-Glycosyltransferase/glycogen phosphorylase"/>
    <property type="match status" value="1"/>
</dbReference>
<organism evidence="3 4">
    <name type="scientific">Jilunia laotingensis</name>
    <dbReference type="NCBI Taxonomy" id="2763675"/>
    <lineage>
        <taxon>Bacteria</taxon>
        <taxon>Pseudomonadati</taxon>
        <taxon>Bacteroidota</taxon>
        <taxon>Bacteroidia</taxon>
        <taxon>Bacteroidales</taxon>
        <taxon>Bacteroidaceae</taxon>
        <taxon>Jilunia</taxon>
    </lineage>
</organism>
<keyword evidence="4" id="KW-1185">Reference proteome</keyword>
<evidence type="ECO:0000259" key="2">
    <source>
        <dbReference type="Pfam" id="PF00534"/>
    </source>
</evidence>
<evidence type="ECO:0000313" key="3">
    <source>
        <dbReference type="EMBL" id="MBC8594788.1"/>
    </source>
</evidence>
<keyword evidence="1" id="KW-0808">Transferase</keyword>
<dbReference type="RefSeq" id="WP_262435878.1">
    <property type="nucleotide sequence ID" value="NZ_JACRTF010000001.1"/>
</dbReference>
<dbReference type="PANTHER" id="PTHR46401:SF2">
    <property type="entry name" value="GLYCOSYLTRANSFERASE WBBK-RELATED"/>
    <property type="match status" value="1"/>
</dbReference>
<dbReference type="Proteomes" id="UP000651085">
    <property type="component" value="Unassembled WGS sequence"/>
</dbReference>
<dbReference type="InterPro" id="IPR001296">
    <property type="entry name" value="Glyco_trans_1"/>
</dbReference>
<dbReference type="Pfam" id="PF00534">
    <property type="entry name" value="Glycos_transf_1"/>
    <property type="match status" value="1"/>
</dbReference>
<protein>
    <submittedName>
        <fullName evidence="3">Glycosyltransferase</fullName>
    </submittedName>
</protein>
<reference evidence="3" key="1">
    <citation type="submission" date="2020-08" db="EMBL/GenBank/DDBJ databases">
        <title>Genome public.</title>
        <authorList>
            <person name="Liu C."/>
            <person name="Sun Q."/>
        </authorList>
    </citation>
    <scope>NUCLEOTIDE SEQUENCE</scope>
    <source>
        <strain evidence="3">N12</strain>
    </source>
</reference>
<evidence type="ECO:0000313" key="4">
    <source>
        <dbReference type="Proteomes" id="UP000651085"/>
    </source>
</evidence>
<dbReference type="AlphaFoldDB" id="A0A926F5W4"/>
<name>A0A926F5W4_9BACT</name>